<protein>
    <submittedName>
        <fullName evidence="2">Uncharacterized protein</fullName>
    </submittedName>
</protein>
<dbReference type="AlphaFoldDB" id="A0A8W4FQ26"/>
<keyword evidence="1" id="KW-0812">Transmembrane</keyword>
<sequence length="117" mass="12794">MEQIRTTAAATNLLTHCTRLGIKPAPPQSDSYFFNFLSFVFFVVVLVVIVAISWAAPAAYGGSQARGLIRDSHPQRLKPSASPGTTLDLSWSLSLSKVYTVNYLEDICDIVDVASMR</sequence>
<feature type="transmembrane region" description="Helical" evidence="1">
    <location>
        <begin position="32"/>
        <end position="56"/>
    </location>
</feature>
<reference evidence="2" key="1">
    <citation type="journal article" date="2020" name="Gigascience">
        <title>An improved pig reference genome sequence to enable pig genetics and genomics research.</title>
        <authorList>
            <person name="Warr A."/>
            <person name="Affara N."/>
            <person name="Aken B."/>
            <person name="Beiki H."/>
            <person name="Bickhart D.M."/>
            <person name="Billis K."/>
            <person name="Chow W."/>
            <person name="Eory L."/>
            <person name="Finlayson H.A."/>
            <person name="Flicek P."/>
            <person name="Giron C.G."/>
            <person name="Griffin D.K."/>
            <person name="Hall R."/>
            <person name="Hannum G."/>
            <person name="Hourlier T."/>
            <person name="Howe K."/>
            <person name="Hume D.A."/>
            <person name="Izuogu O."/>
            <person name="Kim K."/>
            <person name="Koren S."/>
            <person name="Liu H."/>
            <person name="Manchanda N."/>
            <person name="Martin F.J."/>
            <person name="Nonneman D.J."/>
            <person name="O'Connor R.E."/>
            <person name="Phillippy A.M."/>
            <person name="Rohrer G.A."/>
            <person name="Rosen B.D."/>
            <person name="Rund L.A."/>
            <person name="Sargent C.A."/>
            <person name="Schook L.B."/>
            <person name="Schroeder S.G."/>
            <person name="Schwartz A.S."/>
            <person name="Skinner B.M."/>
            <person name="Talbot R."/>
            <person name="Tseng E."/>
            <person name="Tuggle C.K."/>
            <person name="Watson M."/>
            <person name="Smith T.P.L."/>
            <person name="Archibald A.L."/>
        </authorList>
    </citation>
    <scope>NUCLEOTIDE SEQUENCE [LARGE SCALE GENOMIC DNA]</scope>
    <source>
        <strain evidence="2">Duroc</strain>
    </source>
</reference>
<keyword evidence="1" id="KW-1133">Transmembrane helix</keyword>
<keyword evidence="1" id="KW-0472">Membrane</keyword>
<accession>A0A8W4FQ26</accession>
<evidence type="ECO:0000313" key="2">
    <source>
        <dbReference type="Ensembl" id="ENSSSCP00000081315.1"/>
    </source>
</evidence>
<name>A0A8W4FQ26_PIG</name>
<proteinExistence type="predicted"/>
<dbReference type="Ensembl" id="ENSSSCT00000074584.1">
    <property type="protein sequence ID" value="ENSSSCP00000081315.1"/>
    <property type="gene ID" value="ENSSSCG00000048801.1"/>
</dbReference>
<reference evidence="2" key="3">
    <citation type="submission" date="2025-09" db="UniProtKB">
        <authorList>
            <consortium name="Ensembl"/>
        </authorList>
    </citation>
    <scope>IDENTIFICATION</scope>
</reference>
<evidence type="ECO:0000256" key="1">
    <source>
        <dbReference type="SAM" id="Phobius"/>
    </source>
</evidence>
<organism evidence="2 3">
    <name type="scientific">Sus scrofa</name>
    <name type="common">Pig</name>
    <dbReference type="NCBI Taxonomy" id="9823"/>
    <lineage>
        <taxon>Eukaryota</taxon>
        <taxon>Metazoa</taxon>
        <taxon>Chordata</taxon>
        <taxon>Craniata</taxon>
        <taxon>Vertebrata</taxon>
        <taxon>Euteleostomi</taxon>
        <taxon>Mammalia</taxon>
        <taxon>Eutheria</taxon>
        <taxon>Laurasiatheria</taxon>
        <taxon>Artiodactyla</taxon>
        <taxon>Suina</taxon>
        <taxon>Suidae</taxon>
        <taxon>Sus</taxon>
    </lineage>
</organism>
<evidence type="ECO:0000313" key="3">
    <source>
        <dbReference type="Proteomes" id="UP000008227"/>
    </source>
</evidence>
<keyword evidence="3" id="KW-1185">Reference proteome</keyword>
<dbReference type="Proteomes" id="UP000008227">
    <property type="component" value="Chromosome 9"/>
</dbReference>
<reference evidence="2" key="2">
    <citation type="submission" date="2025-08" db="UniProtKB">
        <authorList>
            <consortium name="Ensembl"/>
        </authorList>
    </citation>
    <scope>IDENTIFICATION</scope>
</reference>